<evidence type="ECO:0000256" key="6">
    <source>
        <dbReference type="ARBA" id="ARBA00023012"/>
    </source>
</evidence>
<dbReference type="AlphaFoldDB" id="A0ABD6CD84"/>
<comment type="catalytic activity">
    <reaction evidence="1">
        <text>ATP + protein L-histidine = ADP + protein N-phospho-L-histidine.</text>
        <dbReference type="EC" id="2.7.13.3"/>
    </reaction>
</comment>
<gene>
    <name evidence="9" type="ORF">ACFR9U_14520</name>
</gene>
<evidence type="ECO:0000256" key="7">
    <source>
        <dbReference type="SAM" id="Phobius"/>
    </source>
</evidence>
<evidence type="ECO:0000313" key="9">
    <source>
        <dbReference type="EMBL" id="MFD1588193.1"/>
    </source>
</evidence>
<dbReference type="Gene3D" id="1.10.287.130">
    <property type="match status" value="1"/>
</dbReference>
<dbReference type="GO" id="GO:0005524">
    <property type="term" value="F:ATP binding"/>
    <property type="evidence" value="ECO:0007669"/>
    <property type="project" value="UniProtKB-KW"/>
</dbReference>
<dbReference type="InterPro" id="IPR036890">
    <property type="entry name" value="HATPase_C_sf"/>
</dbReference>
<dbReference type="InterPro" id="IPR003018">
    <property type="entry name" value="GAF"/>
</dbReference>
<evidence type="ECO:0000256" key="2">
    <source>
        <dbReference type="ARBA" id="ARBA00012438"/>
    </source>
</evidence>
<feature type="transmembrane region" description="Helical" evidence="7">
    <location>
        <begin position="71"/>
        <end position="90"/>
    </location>
</feature>
<protein>
    <recommendedName>
        <fullName evidence="2">histidine kinase</fullName>
        <ecNumber evidence="2">2.7.13.3</ecNumber>
    </recommendedName>
</protein>
<keyword evidence="7" id="KW-0812">Transmembrane</keyword>
<dbReference type="InterPro" id="IPR003594">
    <property type="entry name" value="HATPase_dom"/>
</dbReference>
<accession>A0ABD6CD84</accession>
<keyword evidence="10" id="KW-1185">Reference proteome</keyword>
<evidence type="ECO:0000256" key="4">
    <source>
        <dbReference type="ARBA" id="ARBA00022679"/>
    </source>
</evidence>
<dbReference type="PANTHER" id="PTHR43711:SF1">
    <property type="entry name" value="HISTIDINE KINASE 1"/>
    <property type="match status" value="1"/>
</dbReference>
<keyword evidence="3" id="KW-0597">Phosphoprotein</keyword>
<keyword evidence="7" id="KW-0472">Membrane</keyword>
<dbReference type="GO" id="GO:0000160">
    <property type="term" value="P:phosphorelay signal transduction system"/>
    <property type="evidence" value="ECO:0007669"/>
    <property type="project" value="UniProtKB-KW"/>
</dbReference>
<dbReference type="SUPFAM" id="SSF55874">
    <property type="entry name" value="ATPase domain of HSP90 chaperone/DNA topoisomerase II/histidine kinase"/>
    <property type="match status" value="1"/>
</dbReference>
<dbReference type="PRINTS" id="PR00344">
    <property type="entry name" value="BCTRLSENSOR"/>
</dbReference>
<dbReference type="Gene3D" id="3.30.450.40">
    <property type="match status" value="1"/>
</dbReference>
<evidence type="ECO:0000259" key="8">
    <source>
        <dbReference type="PROSITE" id="PS50109"/>
    </source>
</evidence>
<keyword evidence="9" id="KW-0547">Nucleotide-binding</keyword>
<dbReference type="SMART" id="SM00387">
    <property type="entry name" value="HATPase_c"/>
    <property type="match status" value="1"/>
</dbReference>
<dbReference type="InterPro" id="IPR029016">
    <property type="entry name" value="GAF-like_dom_sf"/>
</dbReference>
<dbReference type="InterPro" id="IPR003661">
    <property type="entry name" value="HisK_dim/P_dom"/>
</dbReference>
<comment type="caution">
    <text evidence="9">The sequence shown here is derived from an EMBL/GenBank/DDBJ whole genome shotgun (WGS) entry which is preliminary data.</text>
</comment>
<feature type="transmembrane region" description="Helical" evidence="7">
    <location>
        <begin position="37"/>
        <end position="59"/>
    </location>
</feature>
<evidence type="ECO:0000256" key="3">
    <source>
        <dbReference type="ARBA" id="ARBA00022553"/>
    </source>
</evidence>
<keyword evidence="4" id="KW-0808">Transferase</keyword>
<proteinExistence type="predicted"/>
<evidence type="ECO:0000256" key="1">
    <source>
        <dbReference type="ARBA" id="ARBA00000085"/>
    </source>
</evidence>
<dbReference type="CDD" id="cd00082">
    <property type="entry name" value="HisKA"/>
    <property type="match status" value="1"/>
</dbReference>
<dbReference type="EC" id="2.7.13.3" evidence="2"/>
<keyword evidence="7" id="KW-1133">Transmembrane helix</keyword>
<dbReference type="InterPro" id="IPR036097">
    <property type="entry name" value="HisK_dim/P_sf"/>
</dbReference>
<dbReference type="SUPFAM" id="SSF55781">
    <property type="entry name" value="GAF domain-like"/>
    <property type="match status" value="1"/>
</dbReference>
<dbReference type="Pfam" id="PF02518">
    <property type="entry name" value="HATPase_c"/>
    <property type="match status" value="1"/>
</dbReference>
<dbReference type="PANTHER" id="PTHR43711">
    <property type="entry name" value="TWO-COMPONENT HISTIDINE KINASE"/>
    <property type="match status" value="1"/>
</dbReference>
<dbReference type="InterPro" id="IPR004358">
    <property type="entry name" value="Sig_transdc_His_kin-like_C"/>
</dbReference>
<dbReference type="InterPro" id="IPR050736">
    <property type="entry name" value="Sensor_HK_Regulatory"/>
</dbReference>
<feature type="domain" description="Histidine kinase" evidence="8">
    <location>
        <begin position="329"/>
        <end position="517"/>
    </location>
</feature>
<keyword evidence="9" id="KW-0067">ATP-binding</keyword>
<dbReference type="RefSeq" id="WP_247381647.1">
    <property type="nucleotide sequence ID" value="NZ_JALLGV010000011.1"/>
</dbReference>
<dbReference type="Pfam" id="PF13185">
    <property type="entry name" value="GAF_2"/>
    <property type="match status" value="1"/>
</dbReference>
<dbReference type="Proteomes" id="UP001597119">
    <property type="component" value="Unassembled WGS sequence"/>
</dbReference>
<evidence type="ECO:0000313" key="10">
    <source>
        <dbReference type="Proteomes" id="UP001597119"/>
    </source>
</evidence>
<dbReference type="Gene3D" id="3.30.565.10">
    <property type="entry name" value="Histidine kinase-like ATPase, C-terminal domain"/>
    <property type="match status" value="1"/>
</dbReference>
<dbReference type="GO" id="GO:0004673">
    <property type="term" value="F:protein histidine kinase activity"/>
    <property type="evidence" value="ECO:0007669"/>
    <property type="project" value="UniProtKB-EC"/>
</dbReference>
<keyword evidence="5" id="KW-0418">Kinase</keyword>
<dbReference type="SUPFAM" id="SSF47384">
    <property type="entry name" value="Homodimeric domain of signal transducing histidine kinase"/>
    <property type="match status" value="1"/>
</dbReference>
<evidence type="ECO:0000256" key="5">
    <source>
        <dbReference type="ARBA" id="ARBA00022777"/>
    </source>
</evidence>
<dbReference type="InterPro" id="IPR005467">
    <property type="entry name" value="His_kinase_dom"/>
</dbReference>
<dbReference type="SMART" id="SM00388">
    <property type="entry name" value="HisKA"/>
    <property type="match status" value="1"/>
</dbReference>
<feature type="transmembrane region" description="Helical" evidence="7">
    <location>
        <begin position="102"/>
        <end position="124"/>
    </location>
</feature>
<organism evidence="9 10">
    <name type="scientific">Halorientalis brevis</name>
    <dbReference type="NCBI Taxonomy" id="1126241"/>
    <lineage>
        <taxon>Archaea</taxon>
        <taxon>Methanobacteriati</taxon>
        <taxon>Methanobacteriota</taxon>
        <taxon>Stenosarchaea group</taxon>
        <taxon>Halobacteria</taxon>
        <taxon>Halobacteriales</taxon>
        <taxon>Haloarculaceae</taxon>
        <taxon>Halorientalis</taxon>
    </lineage>
</organism>
<reference evidence="9 10" key="1">
    <citation type="journal article" date="2019" name="Int. J. Syst. Evol. Microbiol.">
        <title>The Global Catalogue of Microorganisms (GCM) 10K type strain sequencing project: providing services to taxonomists for standard genome sequencing and annotation.</title>
        <authorList>
            <consortium name="The Broad Institute Genomics Platform"/>
            <consortium name="The Broad Institute Genome Sequencing Center for Infectious Disease"/>
            <person name="Wu L."/>
            <person name="Ma J."/>
        </authorList>
    </citation>
    <scope>NUCLEOTIDE SEQUENCE [LARGE SCALE GENOMIC DNA]</scope>
    <source>
        <strain evidence="9 10">CGMCC 1.12125</strain>
    </source>
</reference>
<sequence>MNDRFPRILGSAIILCVGLASIASAAAHIPNEPARGVLFGVVPPLILSLGIVSVGGMLGSGNLPVDSVWRLVGWMVLGMLSAAGMAVLVIEYEAAHGVTIIHSFNVIVNSLAGGATGGLVVGYYDDRRRRWLEKHETTKRILETVRQINEHVVKAPDREALFDAICAEFAASEIYTFAWVGVLDPDTETVIPVTSAGVANSYLDAIEISMDDETLSKGPTAQAIQSGEIQTIQQIRTDPQYDPWRSTALEYGFRSSAAIPIQLVEERYGVLNIYSDRPAAFQAREQAVLSELGDTIAHAIYGLNVEQQQQEQYQKLERENERLDRFTSIVSHDLRNPLNVAQMYTETVSETEDLSYTDKIADAHERMETMIDDTLTLARDGRVVTDLQRVDLPSLVDQCWDVVDTGEATFENLLETAIQADNRRTRHLFENLIRNAVEHTGEAVTIRVGPLDDGFYVEDTGPGIPEAKRDDVFAPGHTTADDGTGFGLSIVKEIVEAHGWDIRITDGENGGARFEITNVETVE</sequence>
<name>A0ABD6CD84_9EURY</name>
<dbReference type="EMBL" id="JBHUDJ010000009">
    <property type="protein sequence ID" value="MFD1588193.1"/>
    <property type="molecule type" value="Genomic_DNA"/>
</dbReference>
<dbReference type="Pfam" id="PF00512">
    <property type="entry name" value="HisKA"/>
    <property type="match status" value="1"/>
</dbReference>
<dbReference type="PROSITE" id="PS50109">
    <property type="entry name" value="HIS_KIN"/>
    <property type="match status" value="1"/>
</dbReference>
<keyword evidence="6" id="KW-0902">Two-component regulatory system</keyword>